<keyword evidence="1" id="KW-0732">Signal</keyword>
<organism evidence="4">
    <name type="scientific">Nippostrongylus brasiliensis</name>
    <name type="common">Rat hookworm</name>
    <dbReference type="NCBI Taxonomy" id="27835"/>
    <lineage>
        <taxon>Eukaryota</taxon>
        <taxon>Metazoa</taxon>
        <taxon>Ecdysozoa</taxon>
        <taxon>Nematoda</taxon>
        <taxon>Chromadorea</taxon>
        <taxon>Rhabditida</taxon>
        <taxon>Rhabditina</taxon>
        <taxon>Rhabditomorpha</taxon>
        <taxon>Strongyloidea</taxon>
        <taxon>Heligmosomidae</taxon>
        <taxon>Nippostrongylus</taxon>
    </lineage>
</organism>
<evidence type="ECO:0000256" key="1">
    <source>
        <dbReference type="SAM" id="SignalP"/>
    </source>
</evidence>
<keyword evidence="3" id="KW-1185">Reference proteome</keyword>
<evidence type="ECO:0000313" key="2">
    <source>
        <dbReference type="EMBL" id="VDL83970.1"/>
    </source>
</evidence>
<dbReference type="AlphaFoldDB" id="A0A0N4YSL0"/>
<proteinExistence type="predicted"/>
<reference evidence="4" key="1">
    <citation type="submission" date="2017-02" db="UniProtKB">
        <authorList>
            <consortium name="WormBaseParasite"/>
        </authorList>
    </citation>
    <scope>IDENTIFICATION</scope>
</reference>
<dbReference type="Proteomes" id="UP000271162">
    <property type="component" value="Unassembled WGS sequence"/>
</dbReference>
<sequence>MLLASIVLLRGATSFIVGGCIGPKSVLERYLNAEQKAKLRRIVHTTFDGRNAEQVLASANTYVNSVVTAQQWSSILPELRNYQAMKKECSIYAQLLPTKIYTQLLRSVWIATEHGADAHHLKRLVEDFIDRSMKAEATNTP</sequence>
<accession>A0A0N4YSL0</accession>
<feature type="chain" id="PRO_5043125955" evidence="1">
    <location>
        <begin position="19"/>
        <end position="141"/>
    </location>
</feature>
<dbReference type="EMBL" id="UYSL01024939">
    <property type="protein sequence ID" value="VDL83970.1"/>
    <property type="molecule type" value="Genomic_DNA"/>
</dbReference>
<protein>
    <submittedName>
        <fullName evidence="4">F-type H+-transporting ATPase subunit b</fullName>
    </submittedName>
</protein>
<gene>
    <name evidence="2" type="ORF">NBR_LOCUS20233</name>
</gene>
<reference evidence="2 3" key="2">
    <citation type="submission" date="2018-11" db="EMBL/GenBank/DDBJ databases">
        <authorList>
            <consortium name="Pathogen Informatics"/>
        </authorList>
    </citation>
    <scope>NUCLEOTIDE SEQUENCE [LARGE SCALE GENOMIC DNA]</scope>
</reference>
<dbReference type="OMA" id="VWIATEH"/>
<evidence type="ECO:0000313" key="4">
    <source>
        <dbReference type="WBParaSite" id="NBR_0002023201-mRNA-1"/>
    </source>
</evidence>
<evidence type="ECO:0000313" key="3">
    <source>
        <dbReference type="Proteomes" id="UP000271162"/>
    </source>
</evidence>
<dbReference type="STRING" id="27835.A0A0N4YSL0"/>
<dbReference type="WBParaSite" id="NBR_0002023201-mRNA-1">
    <property type="protein sequence ID" value="NBR_0002023201-mRNA-1"/>
    <property type="gene ID" value="NBR_0002023201"/>
</dbReference>
<name>A0A0N4YSL0_NIPBR</name>
<feature type="signal peptide" evidence="1">
    <location>
        <begin position="1"/>
        <end position="18"/>
    </location>
</feature>